<evidence type="ECO:0000256" key="3">
    <source>
        <dbReference type="ARBA" id="ARBA00023163"/>
    </source>
</evidence>
<dbReference type="KEGG" id="part:PARC_b0352"/>
<dbReference type="OrthoDB" id="116240at2"/>
<evidence type="ECO:0000313" key="6">
    <source>
        <dbReference type="EMBL" id="ATC88567.1"/>
    </source>
</evidence>
<sequence>MLKQEIAGALEVAFSQYGFAEPSVAKLQKLSGVSLRTLYKYYPSKQAMIVAALEYRHQRYIAFLLENAPAKGADCIVHIFSRLKHWMEQFAPNGCLSINALSAFPDDLEVSSAVQKHKNEVRQLLAQQSLQQSLADVLFLLHEGVSSAWPVMGDIAVISAQQSALLLMKGKS</sequence>
<protein>
    <recommendedName>
        <fullName evidence="5">HTH tetR-type domain-containing protein</fullName>
    </recommendedName>
</protein>
<dbReference type="GO" id="GO:0003677">
    <property type="term" value="F:DNA binding"/>
    <property type="evidence" value="ECO:0007669"/>
    <property type="project" value="UniProtKB-UniRule"/>
</dbReference>
<evidence type="ECO:0000313" key="7">
    <source>
        <dbReference type="Proteomes" id="UP000016505"/>
    </source>
</evidence>
<keyword evidence="2 4" id="KW-0238">DNA-binding</keyword>
<name>A0A290SAF6_9GAMM</name>
<dbReference type="PANTHER" id="PTHR47506:SF1">
    <property type="entry name" value="HTH-TYPE TRANSCRIPTIONAL REGULATOR YJDC"/>
    <property type="match status" value="1"/>
</dbReference>
<keyword evidence="1" id="KW-0805">Transcription regulation</keyword>
<proteinExistence type="predicted"/>
<accession>A0A290SAF6</accession>
<dbReference type="RefSeq" id="WP_010553645.1">
    <property type="nucleotide sequence ID" value="NZ_CP011026.1"/>
</dbReference>
<keyword evidence="3" id="KW-0804">Transcription</keyword>
<evidence type="ECO:0000256" key="4">
    <source>
        <dbReference type="PROSITE-ProRule" id="PRU00335"/>
    </source>
</evidence>
<dbReference type="SUPFAM" id="SSF46689">
    <property type="entry name" value="Homeodomain-like"/>
    <property type="match status" value="1"/>
</dbReference>
<dbReference type="PROSITE" id="PS50977">
    <property type="entry name" value="HTH_TETR_2"/>
    <property type="match status" value="1"/>
</dbReference>
<feature type="DNA-binding region" description="H-T-H motif" evidence="4">
    <location>
        <begin position="23"/>
        <end position="42"/>
    </location>
</feature>
<dbReference type="Gene3D" id="1.10.357.10">
    <property type="entry name" value="Tetracycline Repressor, domain 2"/>
    <property type="match status" value="1"/>
</dbReference>
<gene>
    <name evidence="6" type="ORF">PARC_b0352</name>
</gene>
<dbReference type="Proteomes" id="UP000016505">
    <property type="component" value="Chromosome II"/>
</dbReference>
<dbReference type="Pfam" id="PF00440">
    <property type="entry name" value="TetR_N"/>
    <property type="match status" value="1"/>
</dbReference>
<dbReference type="InterPro" id="IPR009057">
    <property type="entry name" value="Homeodomain-like_sf"/>
</dbReference>
<evidence type="ECO:0000256" key="1">
    <source>
        <dbReference type="ARBA" id="ARBA00023015"/>
    </source>
</evidence>
<dbReference type="PANTHER" id="PTHR47506">
    <property type="entry name" value="TRANSCRIPTIONAL REGULATORY PROTEIN"/>
    <property type="match status" value="1"/>
</dbReference>
<organism evidence="6 7">
    <name type="scientific">Pseudoalteromonas arctica A 37-1-2</name>
    <dbReference type="NCBI Taxonomy" id="1117313"/>
    <lineage>
        <taxon>Bacteria</taxon>
        <taxon>Pseudomonadati</taxon>
        <taxon>Pseudomonadota</taxon>
        <taxon>Gammaproteobacteria</taxon>
        <taxon>Alteromonadales</taxon>
        <taxon>Pseudoalteromonadaceae</taxon>
        <taxon>Pseudoalteromonas</taxon>
    </lineage>
</organism>
<evidence type="ECO:0000259" key="5">
    <source>
        <dbReference type="PROSITE" id="PS50977"/>
    </source>
</evidence>
<feature type="domain" description="HTH tetR-type" evidence="5">
    <location>
        <begin position="1"/>
        <end position="60"/>
    </location>
</feature>
<dbReference type="EMBL" id="CP011026">
    <property type="protein sequence ID" value="ATC88567.1"/>
    <property type="molecule type" value="Genomic_DNA"/>
</dbReference>
<dbReference type="AlphaFoldDB" id="A0A290SAF6"/>
<evidence type="ECO:0000256" key="2">
    <source>
        <dbReference type="ARBA" id="ARBA00023125"/>
    </source>
</evidence>
<dbReference type="InterPro" id="IPR001647">
    <property type="entry name" value="HTH_TetR"/>
</dbReference>
<reference evidence="6 7" key="1">
    <citation type="journal article" date="2012" name="J. Bacteriol.">
        <title>Genome sequences of type strains of seven species of the marine bacterium Pseudoalteromonas.</title>
        <authorList>
            <person name="Xie B.B."/>
            <person name="Shu Y.L."/>
            <person name="Qin Q.L."/>
            <person name="Rong J.C."/>
            <person name="Zhang X.Y."/>
            <person name="Chen X.L."/>
            <person name="Shi M."/>
            <person name="He H.L."/>
            <person name="Zhou B.C."/>
            <person name="Zhang Y.Z."/>
        </authorList>
    </citation>
    <scope>NUCLEOTIDE SEQUENCE [LARGE SCALE GENOMIC DNA]</scope>
    <source>
        <strain evidence="6 7">A 37-1-2</strain>
    </source>
</reference>